<sequence>MGVTAQRPPRMANLWTPASSLPDLYACGRASAQMISIALLERVCSWELLGCWRMVAGWSLAGILVASSVCASVMLSLGELLTFLYVSSPPARRPASASSASIKVITIIGLIILGLVIDLGGASDHERRGFRYWHHSGSFVQFNWIDGPLGRFLGFWKVLIGAAYALLGTEILGIAAAEICLPRTFRSPSRVSTTGNANSFAWVTAIRAARIKAFPSIVNACLLTSAWLIRPLHILSRHVPSRYNGSSTQDLRPHQQVWNSVGFPHSFDAARAPYLYGKGLKAQSLTADILPYTSRLQPYVVWWSLIWVILIILFTDWIFFLKGNWTTPALLQIISSFRSLSFYILATSGGIR</sequence>
<evidence type="ECO:0000256" key="5">
    <source>
        <dbReference type="SAM" id="Phobius"/>
    </source>
</evidence>
<evidence type="ECO:0000256" key="2">
    <source>
        <dbReference type="ARBA" id="ARBA00022692"/>
    </source>
</evidence>
<feature type="transmembrane region" description="Helical" evidence="5">
    <location>
        <begin position="58"/>
        <end position="86"/>
    </location>
</feature>
<evidence type="ECO:0000256" key="3">
    <source>
        <dbReference type="ARBA" id="ARBA00022989"/>
    </source>
</evidence>
<name>A0A0C9UED6_SPHS4</name>
<comment type="subcellular location">
    <subcellularLocation>
        <location evidence="1">Membrane</location>
        <topology evidence="1">Multi-pass membrane protein</topology>
    </subcellularLocation>
</comment>
<gene>
    <name evidence="7" type="ORF">M422DRAFT_255544</name>
</gene>
<accession>A0A0C9UED6</accession>
<dbReference type="PANTHER" id="PTHR43341:SF20">
    <property type="entry name" value="AAT FAMILY AMINO ACID TRANSPORTER"/>
    <property type="match status" value="1"/>
</dbReference>
<dbReference type="EMBL" id="KN837137">
    <property type="protein sequence ID" value="KIJ41353.1"/>
    <property type="molecule type" value="Genomic_DNA"/>
</dbReference>
<reference evidence="7 8" key="1">
    <citation type="submission" date="2014-06" db="EMBL/GenBank/DDBJ databases">
        <title>Evolutionary Origins and Diversification of the Mycorrhizal Mutualists.</title>
        <authorList>
            <consortium name="DOE Joint Genome Institute"/>
            <consortium name="Mycorrhizal Genomics Consortium"/>
            <person name="Kohler A."/>
            <person name="Kuo A."/>
            <person name="Nagy L.G."/>
            <person name="Floudas D."/>
            <person name="Copeland A."/>
            <person name="Barry K.W."/>
            <person name="Cichocki N."/>
            <person name="Veneault-Fourrey C."/>
            <person name="LaButti K."/>
            <person name="Lindquist E.A."/>
            <person name="Lipzen A."/>
            <person name="Lundell T."/>
            <person name="Morin E."/>
            <person name="Murat C."/>
            <person name="Riley R."/>
            <person name="Ohm R."/>
            <person name="Sun H."/>
            <person name="Tunlid A."/>
            <person name="Henrissat B."/>
            <person name="Grigoriev I.V."/>
            <person name="Hibbett D.S."/>
            <person name="Martin F."/>
        </authorList>
    </citation>
    <scope>NUCLEOTIDE SEQUENCE [LARGE SCALE GENOMIC DNA]</scope>
    <source>
        <strain evidence="7 8">SS14</strain>
    </source>
</reference>
<dbReference type="PANTHER" id="PTHR43341">
    <property type="entry name" value="AMINO ACID PERMEASE"/>
    <property type="match status" value="1"/>
</dbReference>
<proteinExistence type="predicted"/>
<dbReference type="GO" id="GO:0016020">
    <property type="term" value="C:membrane"/>
    <property type="evidence" value="ECO:0007669"/>
    <property type="project" value="UniProtKB-SubCell"/>
</dbReference>
<evidence type="ECO:0000256" key="4">
    <source>
        <dbReference type="ARBA" id="ARBA00023136"/>
    </source>
</evidence>
<dbReference type="AlphaFoldDB" id="A0A0C9UED6"/>
<protein>
    <recommendedName>
        <fullName evidence="6">Amino acid permease/ SLC12A domain-containing protein</fullName>
    </recommendedName>
</protein>
<evidence type="ECO:0000313" key="7">
    <source>
        <dbReference type="EMBL" id="KIJ41353.1"/>
    </source>
</evidence>
<dbReference type="Pfam" id="PF00324">
    <property type="entry name" value="AA_permease"/>
    <property type="match status" value="1"/>
</dbReference>
<dbReference type="GO" id="GO:0015171">
    <property type="term" value="F:amino acid transmembrane transporter activity"/>
    <property type="evidence" value="ECO:0007669"/>
    <property type="project" value="TreeGrafter"/>
</dbReference>
<keyword evidence="2 5" id="KW-0812">Transmembrane</keyword>
<dbReference type="InterPro" id="IPR004841">
    <property type="entry name" value="AA-permease/SLC12A_dom"/>
</dbReference>
<keyword evidence="8" id="KW-1185">Reference proteome</keyword>
<evidence type="ECO:0000259" key="6">
    <source>
        <dbReference type="Pfam" id="PF00324"/>
    </source>
</evidence>
<feature type="transmembrane region" description="Helical" evidence="5">
    <location>
        <begin position="299"/>
        <end position="319"/>
    </location>
</feature>
<dbReference type="HOGENOM" id="CLU_787943_0_0_1"/>
<keyword evidence="3 5" id="KW-1133">Transmembrane helix</keyword>
<dbReference type="Proteomes" id="UP000054279">
    <property type="component" value="Unassembled WGS sequence"/>
</dbReference>
<evidence type="ECO:0000256" key="1">
    <source>
        <dbReference type="ARBA" id="ARBA00004141"/>
    </source>
</evidence>
<organism evidence="7 8">
    <name type="scientific">Sphaerobolus stellatus (strain SS14)</name>
    <dbReference type="NCBI Taxonomy" id="990650"/>
    <lineage>
        <taxon>Eukaryota</taxon>
        <taxon>Fungi</taxon>
        <taxon>Dikarya</taxon>
        <taxon>Basidiomycota</taxon>
        <taxon>Agaricomycotina</taxon>
        <taxon>Agaricomycetes</taxon>
        <taxon>Phallomycetidae</taxon>
        <taxon>Geastrales</taxon>
        <taxon>Sphaerobolaceae</taxon>
        <taxon>Sphaerobolus</taxon>
    </lineage>
</organism>
<evidence type="ECO:0000313" key="8">
    <source>
        <dbReference type="Proteomes" id="UP000054279"/>
    </source>
</evidence>
<feature type="transmembrane region" description="Helical" evidence="5">
    <location>
        <begin position="98"/>
        <end position="117"/>
    </location>
</feature>
<dbReference type="InterPro" id="IPR050524">
    <property type="entry name" value="APC_YAT"/>
</dbReference>
<keyword evidence="4 5" id="KW-0472">Membrane</keyword>
<feature type="domain" description="Amino acid permease/ SLC12A" evidence="6">
    <location>
        <begin position="100"/>
        <end position="183"/>
    </location>
</feature>